<dbReference type="SMART" id="SM00382">
    <property type="entry name" value="AAA"/>
    <property type="match status" value="1"/>
</dbReference>
<accession>A0AAV9GP05</accession>
<dbReference type="Gene3D" id="3.40.50.300">
    <property type="entry name" value="P-loop containing nucleotide triphosphate hydrolases"/>
    <property type="match status" value="1"/>
</dbReference>
<dbReference type="GO" id="GO:0005524">
    <property type="term" value="F:ATP binding"/>
    <property type="evidence" value="ECO:0007669"/>
    <property type="project" value="InterPro"/>
</dbReference>
<feature type="region of interest" description="Disordered" evidence="1">
    <location>
        <begin position="363"/>
        <end position="446"/>
    </location>
</feature>
<keyword evidence="4" id="KW-1185">Reference proteome</keyword>
<comment type="caution">
    <text evidence="3">The sequence shown here is derived from an EMBL/GenBank/DDBJ whole genome shotgun (WGS) entry which is preliminary data.</text>
</comment>
<evidence type="ECO:0000313" key="3">
    <source>
        <dbReference type="EMBL" id="KAK4450160.1"/>
    </source>
</evidence>
<proteinExistence type="predicted"/>
<dbReference type="Pfam" id="PF00004">
    <property type="entry name" value="AAA"/>
    <property type="match status" value="1"/>
</dbReference>
<feature type="compositionally biased region" description="Low complexity" evidence="1">
    <location>
        <begin position="430"/>
        <end position="441"/>
    </location>
</feature>
<protein>
    <submittedName>
        <fullName evidence="3">P-loop containing nucleoside triphosphate hydrolase protein</fullName>
    </submittedName>
</protein>
<dbReference type="Proteomes" id="UP001321760">
    <property type="component" value="Unassembled WGS sequence"/>
</dbReference>
<reference evidence="3" key="2">
    <citation type="submission" date="2023-05" db="EMBL/GenBank/DDBJ databases">
        <authorList>
            <consortium name="Lawrence Berkeley National Laboratory"/>
            <person name="Steindorff A."/>
            <person name="Hensen N."/>
            <person name="Bonometti L."/>
            <person name="Westerberg I."/>
            <person name="Brannstrom I.O."/>
            <person name="Guillou S."/>
            <person name="Cros-Aarteil S."/>
            <person name="Calhoun S."/>
            <person name="Haridas S."/>
            <person name="Kuo A."/>
            <person name="Mondo S."/>
            <person name="Pangilinan J."/>
            <person name="Riley R."/>
            <person name="Labutti K."/>
            <person name="Andreopoulos B."/>
            <person name="Lipzen A."/>
            <person name="Chen C."/>
            <person name="Yanf M."/>
            <person name="Daum C."/>
            <person name="Ng V."/>
            <person name="Clum A."/>
            <person name="Ohm R."/>
            <person name="Martin F."/>
            <person name="Silar P."/>
            <person name="Natvig D."/>
            <person name="Lalanne C."/>
            <person name="Gautier V."/>
            <person name="Ament-Velasquez S.L."/>
            <person name="Kruys A."/>
            <person name="Hutchinson M.I."/>
            <person name="Powell A.J."/>
            <person name="Barry K."/>
            <person name="Miller A.N."/>
            <person name="Grigoriev I.V."/>
            <person name="Debuchy R."/>
            <person name="Gladieux P."/>
            <person name="Thoren M.H."/>
            <person name="Johannesson H."/>
        </authorList>
    </citation>
    <scope>NUCLEOTIDE SEQUENCE</scope>
    <source>
        <strain evidence="3">PSN243</strain>
    </source>
</reference>
<dbReference type="Pfam" id="PF22942">
    <property type="entry name" value="DUF7025"/>
    <property type="match status" value="1"/>
</dbReference>
<evidence type="ECO:0000259" key="2">
    <source>
        <dbReference type="SMART" id="SM00382"/>
    </source>
</evidence>
<dbReference type="SUPFAM" id="SSF52540">
    <property type="entry name" value="P-loop containing nucleoside triphosphate hydrolases"/>
    <property type="match status" value="1"/>
</dbReference>
<evidence type="ECO:0000313" key="4">
    <source>
        <dbReference type="Proteomes" id="UP001321760"/>
    </source>
</evidence>
<gene>
    <name evidence="3" type="ORF">QBC34DRAFT_403001</name>
</gene>
<dbReference type="EMBL" id="MU865933">
    <property type="protein sequence ID" value="KAK4450160.1"/>
    <property type="molecule type" value="Genomic_DNA"/>
</dbReference>
<dbReference type="AlphaFoldDB" id="A0AAV9GP05"/>
<reference evidence="3" key="1">
    <citation type="journal article" date="2023" name="Mol. Phylogenet. Evol.">
        <title>Genome-scale phylogeny and comparative genomics of the fungal order Sordariales.</title>
        <authorList>
            <person name="Hensen N."/>
            <person name="Bonometti L."/>
            <person name="Westerberg I."/>
            <person name="Brannstrom I.O."/>
            <person name="Guillou S."/>
            <person name="Cros-Aarteil S."/>
            <person name="Calhoun S."/>
            <person name="Haridas S."/>
            <person name="Kuo A."/>
            <person name="Mondo S."/>
            <person name="Pangilinan J."/>
            <person name="Riley R."/>
            <person name="LaButti K."/>
            <person name="Andreopoulos B."/>
            <person name="Lipzen A."/>
            <person name="Chen C."/>
            <person name="Yan M."/>
            <person name="Daum C."/>
            <person name="Ng V."/>
            <person name="Clum A."/>
            <person name="Steindorff A."/>
            <person name="Ohm R.A."/>
            <person name="Martin F."/>
            <person name="Silar P."/>
            <person name="Natvig D.O."/>
            <person name="Lalanne C."/>
            <person name="Gautier V."/>
            <person name="Ament-Velasquez S.L."/>
            <person name="Kruys A."/>
            <person name="Hutchinson M.I."/>
            <person name="Powell A.J."/>
            <person name="Barry K."/>
            <person name="Miller A.N."/>
            <person name="Grigoriev I.V."/>
            <person name="Debuchy R."/>
            <person name="Gladieux P."/>
            <person name="Hiltunen Thoren M."/>
            <person name="Johannesson H."/>
        </authorList>
    </citation>
    <scope>NUCLEOTIDE SEQUENCE</scope>
    <source>
        <strain evidence="3">PSN243</strain>
    </source>
</reference>
<evidence type="ECO:0000256" key="1">
    <source>
        <dbReference type="SAM" id="MobiDB-lite"/>
    </source>
</evidence>
<dbReference type="PANTHER" id="PTHR46411">
    <property type="entry name" value="FAMILY ATPASE, PUTATIVE-RELATED"/>
    <property type="match status" value="1"/>
</dbReference>
<dbReference type="InterPro" id="IPR054289">
    <property type="entry name" value="DUF7025"/>
</dbReference>
<feature type="domain" description="AAA+ ATPase" evidence="2">
    <location>
        <begin position="534"/>
        <end position="681"/>
    </location>
</feature>
<dbReference type="CDD" id="cd19481">
    <property type="entry name" value="RecA-like_protease"/>
    <property type="match status" value="1"/>
</dbReference>
<dbReference type="GO" id="GO:0016887">
    <property type="term" value="F:ATP hydrolysis activity"/>
    <property type="evidence" value="ECO:0007669"/>
    <property type="project" value="InterPro"/>
</dbReference>
<name>A0AAV9GP05_9PEZI</name>
<keyword evidence="3" id="KW-0378">Hydrolase</keyword>
<organism evidence="3 4">
    <name type="scientific">Podospora aff. communis PSN243</name>
    <dbReference type="NCBI Taxonomy" id="3040156"/>
    <lineage>
        <taxon>Eukaryota</taxon>
        <taxon>Fungi</taxon>
        <taxon>Dikarya</taxon>
        <taxon>Ascomycota</taxon>
        <taxon>Pezizomycotina</taxon>
        <taxon>Sordariomycetes</taxon>
        <taxon>Sordariomycetidae</taxon>
        <taxon>Sordariales</taxon>
        <taxon>Podosporaceae</taxon>
        <taxon>Podospora</taxon>
    </lineage>
</organism>
<dbReference type="InterPro" id="IPR027417">
    <property type="entry name" value="P-loop_NTPase"/>
</dbReference>
<dbReference type="PANTHER" id="PTHR46411:SF3">
    <property type="entry name" value="AAA+ ATPASE DOMAIN-CONTAINING PROTEIN"/>
    <property type="match status" value="1"/>
</dbReference>
<dbReference type="InterPro" id="IPR003959">
    <property type="entry name" value="ATPase_AAA_core"/>
</dbReference>
<sequence length="758" mass="86576">MTSNSVDDLLTSGDEQFAVIERLADAIRTENDVRISDEDRERLVQELYEGPKKCACCINWINEIPPDIELDTVEAPESPYPIIVRKRVSPTEVEGKTRVTIHSLEVCNPEVRKVLFDVFDGYDNLEPEVKYLVFKAPFRPFFWRWARFEKAIEDEQNEVVKAVLLQIRSVVKADLAEAFAVSKELVPHGIITWKQLWTIFPPGEVVYDADYRHSGTGCFYTVTSSGFAAHNPHYYEIVSCAVDHDGYRFGYRTHYLGVDFFRGTRRINELLTIPEKFVRDGDAIRQKCIERGKRFQELVGKKYMAYLPDKRDMKQPGVDPTKNMERRIILDMAGHPRRRNSALGFLGRVDGLDQFTTLITQAPVDSVPAGGHRPLRTEEDSKKKQRKGARYDSDDYSDSDYEVRPARRSAVQPQYYQPRPVVLPRRRRSSSASSVDSTASLDRPEYKTDANGKRYRVLTDLQYQMCDSTMYGYDLRDKRWGIFDVDRIKDIEFNTEPFDSLVLPPGYKDLVLSFVENQLKDGDTFDDVINGKGGGLVILLAGEPGVGKTLTAESVAEKIKAPLVKMELSQLTKAVVDRHPPPHMGHQSRTATAIRHQDPLDGQDELTTTFDQAARWGAVLLIDECDAYLEKRNDNSPDRNHVVSQFLRELEYYPSLLFLTTNREKALDPAVYSRIHLTLNFSHLDKASRKAIWSTFLGREKDAVITDEEYDKLAEIDINGRKIKNITKTARILAKRSGRGINLNDIQTVMRITEGLDV</sequence>
<dbReference type="InterPro" id="IPR003593">
    <property type="entry name" value="AAA+_ATPase"/>
</dbReference>